<dbReference type="Pfam" id="PF01217">
    <property type="entry name" value="Clat_adaptor_s"/>
    <property type="match status" value="1"/>
</dbReference>
<dbReference type="CDD" id="cd14831">
    <property type="entry name" value="AP1_sigma"/>
    <property type="match status" value="1"/>
</dbReference>
<reference evidence="13" key="1">
    <citation type="journal article" date="2023" name="G3 (Bethesda)">
        <title>Whole genome assemblies of Zophobas morio and Tenebrio molitor.</title>
        <authorList>
            <person name="Kaur S."/>
            <person name="Stinson S.A."/>
            <person name="diCenzo G.C."/>
        </authorList>
    </citation>
    <scope>NUCLEOTIDE SEQUENCE</scope>
    <source>
        <strain evidence="13">QUZm001</strain>
    </source>
</reference>
<comment type="similarity">
    <text evidence="4">Belongs to the adaptor complexes small subunit family.</text>
</comment>
<keyword evidence="7" id="KW-0333">Golgi apparatus</keyword>
<gene>
    <name evidence="13" type="ORF">Zmor_002515</name>
</gene>
<dbReference type="InterPro" id="IPR000804">
    <property type="entry name" value="Clathrin_sm-chain_CS"/>
</dbReference>
<dbReference type="AlphaFoldDB" id="A0AA38JC02"/>
<dbReference type="PANTHER" id="PTHR11753">
    <property type="entry name" value="ADAPTOR COMPLEXES SMALL SUBUNIT FAMILY"/>
    <property type="match status" value="1"/>
</dbReference>
<dbReference type="GO" id="GO:0030121">
    <property type="term" value="C:AP-1 adaptor complex"/>
    <property type="evidence" value="ECO:0007669"/>
    <property type="project" value="InterPro"/>
</dbReference>
<dbReference type="InterPro" id="IPR022775">
    <property type="entry name" value="AP_mu_sigma_su"/>
</dbReference>
<dbReference type="PROSITE" id="PS00989">
    <property type="entry name" value="CLAT_ADAPTOR_S"/>
    <property type="match status" value="1"/>
</dbReference>
<evidence type="ECO:0000256" key="10">
    <source>
        <dbReference type="ARBA" id="ARBA00023329"/>
    </source>
</evidence>
<dbReference type="SUPFAM" id="SSF64356">
    <property type="entry name" value="SNARE-like"/>
    <property type="match status" value="1"/>
</dbReference>
<keyword evidence="6" id="KW-0653">Protein transport</keyword>
<keyword evidence="8" id="KW-0472">Membrane</keyword>
<sequence>MENTKKRVTSWCGRGEFRNKRSGLYFCILLSTQLDCYLTNDKKNFIQNKRGDLSVHLLWHEPQIDAAAKVRRRQKQAATRCGRRIAAARQRVPPTGKLSVTQAVPQMQFMLLFSRQGKLRLQKWYVAHPDKLKKKITRELITTILARKPKMCSFLEWRDLKIVYKRYASLYFCCAIEQEDNELLTLEVIHRYVELLDKYFGSVCELDIIFNFEKAYFILDELLLGGEIQETSKKTILKAIAAQDLLQEDEAVEGALRDIGLL</sequence>
<dbReference type="Gene3D" id="3.30.450.60">
    <property type="match status" value="1"/>
</dbReference>
<evidence type="ECO:0000256" key="9">
    <source>
        <dbReference type="ARBA" id="ARBA00023176"/>
    </source>
</evidence>
<dbReference type="GO" id="GO:0006886">
    <property type="term" value="P:intracellular protein transport"/>
    <property type="evidence" value="ECO:0007669"/>
    <property type="project" value="InterPro"/>
</dbReference>
<evidence type="ECO:0000256" key="2">
    <source>
        <dbReference type="ARBA" id="ARBA00004555"/>
    </source>
</evidence>
<dbReference type="InterPro" id="IPR016635">
    <property type="entry name" value="AP_complex_ssu"/>
</dbReference>
<evidence type="ECO:0000256" key="11">
    <source>
        <dbReference type="ARBA" id="ARBA00065677"/>
    </source>
</evidence>
<accession>A0AA38JC02</accession>
<evidence type="ECO:0000256" key="4">
    <source>
        <dbReference type="ARBA" id="ARBA00006972"/>
    </source>
</evidence>
<evidence type="ECO:0000256" key="1">
    <source>
        <dbReference type="ARBA" id="ARBA00004180"/>
    </source>
</evidence>
<keyword evidence="10" id="KW-0968">Cytoplasmic vesicle</keyword>
<comment type="subcellular location">
    <subcellularLocation>
        <location evidence="1">Cytoplasmic vesicle membrane</location>
        <topology evidence="1">Peripheral membrane protein</topology>
        <orientation evidence="1">Cytoplasmic side</orientation>
    </subcellularLocation>
    <subcellularLocation>
        <location evidence="2">Golgi apparatus</location>
    </subcellularLocation>
    <subcellularLocation>
        <location evidence="3">Membrane</location>
        <location evidence="3">Clathrin-coated pit</location>
    </subcellularLocation>
</comment>
<organism evidence="13 14">
    <name type="scientific">Zophobas morio</name>
    <dbReference type="NCBI Taxonomy" id="2755281"/>
    <lineage>
        <taxon>Eukaryota</taxon>
        <taxon>Metazoa</taxon>
        <taxon>Ecdysozoa</taxon>
        <taxon>Arthropoda</taxon>
        <taxon>Hexapoda</taxon>
        <taxon>Insecta</taxon>
        <taxon>Pterygota</taxon>
        <taxon>Neoptera</taxon>
        <taxon>Endopterygota</taxon>
        <taxon>Coleoptera</taxon>
        <taxon>Polyphaga</taxon>
        <taxon>Cucujiformia</taxon>
        <taxon>Tenebrionidae</taxon>
        <taxon>Zophobas</taxon>
    </lineage>
</organism>
<evidence type="ECO:0000256" key="3">
    <source>
        <dbReference type="ARBA" id="ARBA00004600"/>
    </source>
</evidence>
<evidence type="ECO:0000256" key="6">
    <source>
        <dbReference type="ARBA" id="ARBA00022927"/>
    </source>
</evidence>
<dbReference type="InterPro" id="IPR044733">
    <property type="entry name" value="AP1_sigma"/>
</dbReference>
<evidence type="ECO:0000313" key="14">
    <source>
        <dbReference type="Proteomes" id="UP001168821"/>
    </source>
</evidence>
<evidence type="ECO:0000256" key="8">
    <source>
        <dbReference type="ARBA" id="ARBA00023136"/>
    </source>
</evidence>
<proteinExistence type="inferred from homology"/>
<comment type="subunit">
    <text evidence="11">Adaptor protein complex 1 (AP-1) is a heterotetramer composed of two large adaptins (gamma-type subunit AP1G1 and beta-type subunit AP1B1), a medium adaptin (mu-type subunit AP1M1 or AP1M2) and a small adaptin (sigma-type subunit AP1S1 or AP1S2 or AP1S3).</text>
</comment>
<name>A0AA38JC02_9CUCU</name>
<dbReference type="EMBL" id="JALNTZ010000001">
    <property type="protein sequence ID" value="KAJ3667109.1"/>
    <property type="molecule type" value="Genomic_DNA"/>
</dbReference>
<evidence type="ECO:0000256" key="5">
    <source>
        <dbReference type="ARBA" id="ARBA00022448"/>
    </source>
</evidence>
<keyword evidence="14" id="KW-1185">Reference proteome</keyword>
<evidence type="ECO:0000256" key="7">
    <source>
        <dbReference type="ARBA" id="ARBA00023034"/>
    </source>
</evidence>
<dbReference type="InterPro" id="IPR011012">
    <property type="entry name" value="Longin-like_dom_sf"/>
</dbReference>
<dbReference type="FunFam" id="3.30.450.60:FF:000005">
    <property type="entry name" value="AP complex subunit sigma"/>
    <property type="match status" value="1"/>
</dbReference>
<protein>
    <recommendedName>
        <fullName evidence="12">AP complex mu/sigma subunit domain-containing protein</fullName>
    </recommendedName>
</protein>
<keyword evidence="5" id="KW-0813">Transport</keyword>
<evidence type="ECO:0000313" key="13">
    <source>
        <dbReference type="EMBL" id="KAJ3667109.1"/>
    </source>
</evidence>
<dbReference type="GO" id="GO:0035615">
    <property type="term" value="F:clathrin adaptor activity"/>
    <property type="evidence" value="ECO:0007669"/>
    <property type="project" value="InterPro"/>
</dbReference>
<feature type="domain" description="AP complex mu/sigma subunit" evidence="12">
    <location>
        <begin position="106"/>
        <end position="245"/>
    </location>
</feature>
<dbReference type="GO" id="GO:0005905">
    <property type="term" value="C:clathrin-coated pit"/>
    <property type="evidence" value="ECO:0007669"/>
    <property type="project" value="UniProtKB-SubCell"/>
</dbReference>
<evidence type="ECO:0000259" key="12">
    <source>
        <dbReference type="Pfam" id="PF01217"/>
    </source>
</evidence>
<comment type="caution">
    <text evidence="13">The sequence shown here is derived from an EMBL/GenBank/DDBJ whole genome shotgun (WGS) entry which is preliminary data.</text>
</comment>
<dbReference type="Proteomes" id="UP001168821">
    <property type="component" value="Unassembled WGS sequence"/>
</dbReference>
<keyword evidence="9" id="KW-0168">Coated pit</keyword>